<name>A0A7X1MAG8_9ACTN</name>
<reference evidence="2 3" key="1">
    <citation type="submission" date="2020-08" db="EMBL/GenBank/DDBJ databases">
        <title>Streptomyces sp. PSKA01 genome sequencing and assembly.</title>
        <authorList>
            <person name="Mandal S."/>
            <person name="Maiti P.K."/>
            <person name="Das P."/>
        </authorList>
    </citation>
    <scope>NUCLEOTIDE SEQUENCE [LARGE SCALE GENOMIC DNA]</scope>
    <source>
        <strain evidence="2 3">PSKA01</strain>
    </source>
</reference>
<protein>
    <submittedName>
        <fullName evidence="2">Uncharacterized protein</fullName>
    </submittedName>
</protein>
<gene>
    <name evidence="2" type="ORF">H4N64_21365</name>
</gene>
<dbReference type="EMBL" id="JACMSF010000022">
    <property type="protein sequence ID" value="MBC2904132.1"/>
    <property type="molecule type" value="Genomic_DNA"/>
</dbReference>
<sequence length="53" mass="5905">MFGKKTQQSSDLTSPENVKKGQQVYDRIVSGKCKTKDVTAELDATYGRKPKRG</sequence>
<organism evidence="2 3">
    <name type="scientific">Streptomyces cupreus</name>
    <dbReference type="NCBI Taxonomy" id="2759956"/>
    <lineage>
        <taxon>Bacteria</taxon>
        <taxon>Bacillati</taxon>
        <taxon>Actinomycetota</taxon>
        <taxon>Actinomycetes</taxon>
        <taxon>Kitasatosporales</taxon>
        <taxon>Streptomycetaceae</taxon>
        <taxon>Streptomyces</taxon>
    </lineage>
</organism>
<accession>A0A7X1MAG8</accession>
<dbReference type="AlphaFoldDB" id="A0A7X1MAG8"/>
<evidence type="ECO:0000313" key="3">
    <source>
        <dbReference type="Proteomes" id="UP000584670"/>
    </source>
</evidence>
<feature type="region of interest" description="Disordered" evidence="1">
    <location>
        <begin position="1"/>
        <end position="23"/>
    </location>
</feature>
<proteinExistence type="predicted"/>
<keyword evidence="3" id="KW-1185">Reference proteome</keyword>
<feature type="compositionally biased region" description="Polar residues" evidence="1">
    <location>
        <begin position="1"/>
        <end position="16"/>
    </location>
</feature>
<dbReference type="RefSeq" id="WP_186284003.1">
    <property type="nucleotide sequence ID" value="NZ_JACMSF010000022.1"/>
</dbReference>
<evidence type="ECO:0000313" key="2">
    <source>
        <dbReference type="EMBL" id="MBC2904132.1"/>
    </source>
</evidence>
<dbReference type="Proteomes" id="UP000584670">
    <property type="component" value="Unassembled WGS sequence"/>
</dbReference>
<evidence type="ECO:0000256" key="1">
    <source>
        <dbReference type="SAM" id="MobiDB-lite"/>
    </source>
</evidence>
<comment type="caution">
    <text evidence="2">The sequence shown here is derived from an EMBL/GenBank/DDBJ whole genome shotgun (WGS) entry which is preliminary data.</text>
</comment>